<comment type="caution">
    <text evidence="2">The sequence shown here is derived from an EMBL/GenBank/DDBJ whole genome shotgun (WGS) entry which is preliminary data.</text>
</comment>
<name>A0A835H7B6_9MAGN</name>
<protein>
    <recommendedName>
        <fullName evidence="1">Calcineurin-like phosphoesterase domain-containing protein</fullName>
    </recommendedName>
</protein>
<reference evidence="2 3" key="1">
    <citation type="submission" date="2020-10" db="EMBL/GenBank/DDBJ databases">
        <title>The Coptis chinensis genome and diversification of protoberbering-type alkaloids.</title>
        <authorList>
            <person name="Wang B."/>
            <person name="Shu S."/>
            <person name="Song C."/>
            <person name="Liu Y."/>
        </authorList>
    </citation>
    <scope>NUCLEOTIDE SEQUENCE [LARGE SCALE GENOMIC DNA]</scope>
    <source>
        <strain evidence="2">HL-2020</strain>
        <tissue evidence="2">Leaf</tissue>
    </source>
</reference>
<dbReference type="Pfam" id="PF00149">
    <property type="entry name" value="Metallophos"/>
    <property type="match status" value="1"/>
</dbReference>
<dbReference type="PANTHER" id="PTHR11668">
    <property type="entry name" value="SERINE/THREONINE PROTEIN PHOSPHATASE"/>
    <property type="match status" value="1"/>
</dbReference>
<dbReference type="InterPro" id="IPR006186">
    <property type="entry name" value="Ser/Thr-sp_prot-phosphatase"/>
</dbReference>
<keyword evidence="3" id="KW-1185">Reference proteome</keyword>
<dbReference type="Proteomes" id="UP000631114">
    <property type="component" value="Unassembled WGS sequence"/>
</dbReference>
<gene>
    <name evidence="2" type="ORF">IFM89_035520</name>
</gene>
<dbReference type="InterPro" id="IPR029052">
    <property type="entry name" value="Metallo-depent_PP-like"/>
</dbReference>
<dbReference type="PRINTS" id="PR00114">
    <property type="entry name" value="STPHPHTASE"/>
</dbReference>
<feature type="domain" description="Calcineurin-like phosphoesterase" evidence="1">
    <location>
        <begin position="2"/>
        <end position="48"/>
    </location>
</feature>
<dbReference type="OrthoDB" id="1700935at2759"/>
<evidence type="ECO:0000313" key="3">
    <source>
        <dbReference type="Proteomes" id="UP000631114"/>
    </source>
</evidence>
<dbReference type="AlphaFoldDB" id="A0A835H7B6"/>
<dbReference type="EMBL" id="JADFTS010000008">
    <property type="protein sequence ID" value="KAF9594950.1"/>
    <property type="molecule type" value="Genomic_DNA"/>
</dbReference>
<proteinExistence type="predicted"/>
<evidence type="ECO:0000259" key="1">
    <source>
        <dbReference type="Pfam" id="PF00149"/>
    </source>
</evidence>
<dbReference type="Gene3D" id="3.60.21.10">
    <property type="match status" value="1"/>
</dbReference>
<dbReference type="SUPFAM" id="SSF56300">
    <property type="entry name" value="Metallo-dependent phosphatases"/>
    <property type="match status" value="1"/>
</dbReference>
<dbReference type="GO" id="GO:0004722">
    <property type="term" value="F:protein serine/threonine phosphatase activity"/>
    <property type="evidence" value="ECO:0007669"/>
    <property type="project" value="TreeGrafter"/>
</dbReference>
<evidence type="ECO:0000313" key="2">
    <source>
        <dbReference type="EMBL" id="KAF9594950.1"/>
    </source>
</evidence>
<dbReference type="InterPro" id="IPR050341">
    <property type="entry name" value="PP1_catalytic_subunit"/>
</dbReference>
<organism evidence="2 3">
    <name type="scientific">Coptis chinensis</name>
    <dbReference type="NCBI Taxonomy" id="261450"/>
    <lineage>
        <taxon>Eukaryota</taxon>
        <taxon>Viridiplantae</taxon>
        <taxon>Streptophyta</taxon>
        <taxon>Embryophyta</taxon>
        <taxon>Tracheophyta</taxon>
        <taxon>Spermatophyta</taxon>
        <taxon>Magnoliopsida</taxon>
        <taxon>Ranunculales</taxon>
        <taxon>Ranunculaceae</taxon>
        <taxon>Coptidoideae</taxon>
        <taxon>Coptis</taxon>
    </lineage>
</organism>
<sequence length="90" mass="9926">MAALIDEKILCMHGGLSPDLRSLDQIRNIAHPVDVPNQGLLGDLLWGPDKDASKVGEKMTEVVEDGYEFFANRVVTIFSRQIIAAKFDNA</sequence>
<dbReference type="GO" id="GO:0005634">
    <property type="term" value="C:nucleus"/>
    <property type="evidence" value="ECO:0007669"/>
    <property type="project" value="TreeGrafter"/>
</dbReference>
<dbReference type="InterPro" id="IPR004843">
    <property type="entry name" value="Calcineurin-like_PHP"/>
</dbReference>
<accession>A0A835H7B6</accession>
<dbReference type="GO" id="GO:0005737">
    <property type="term" value="C:cytoplasm"/>
    <property type="evidence" value="ECO:0007669"/>
    <property type="project" value="TreeGrafter"/>
</dbReference>
<dbReference type="PANTHER" id="PTHR11668:SF504">
    <property type="entry name" value="SERINE_THREONINE-PROTEIN PHOSPHATASE PP1 ISOZYME 6"/>
    <property type="match status" value="1"/>
</dbReference>